<comment type="caution">
    <text evidence="2">The sequence shown here is derived from an EMBL/GenBank/DDBJ whole genome shotgun (WGS) entry which is preliminary data.</text>
</comment>
<keyword evidence="1" id="KW-0472">Membrane</keyword>
<gene>
    <name evidence="2" type="ORF">S12H4_08364</name>
</gene>
<evidence type="ECO:0000313" key="2">
    <source>
        <dbReference type="EMBL" id="GAI64769.1"/>
    </source>
</evidence>
<sequence length="82" mass="9278">MDDRAGALAFIGIIAVCIGIPFLLSGHNSNPPQYFSEESSQKPARWVKTGKTYENSEHWHISWDLENLIPTDIEIKRHAVET</sequence>
<dbReference type="AlphaFoldDB" id="X1SAF5"/>
<dbReference type="EMBL" id="BARW01003222">
    <property type="protein sequence ID" value="GAI64769.1"/>
    <property type="molecule type" value="Genomic_DNA"/>
</dbReference>
<evidence type="ECO:0000256" key="1">
    <source>
        <dbReference type="SAM" id="Phobius"/>
    </source>
</evidence>
<name>X1SAF5_9ZZZZ</name>
<keyword evidence="1" id="KW-0812">Transmembrane</keyword>
<proteinExistence type="predicted"/>
<accession>X1SAF5</accession>
<protein>
    <submittedName>
        <fullName evidence="2">Uncharacterized protein</fullName>
    </submittedName>
</protein>
<feature type="transmembrane region" description="Helical" evidence="1">
    <location>
        <begin position="6"/>
        <end position="24"/>
    </location>
</feature>
<keyword evidence="1" id="KW-1133">Transmembrane helix</keyword>
<organism evidence="2">
    <name type="scientific">marine sediment metagenome</name>
    <dbReference type="NCBI Taxonomy" id="412755"/>
    <lineage>
        <taxon>unclassified sequences</taxon>
        <taxon>metagenomes</taxon>
        <taxon>ecological metagenomes</taxon>
    </lineage>
</organism>
<reference evidence="2" key="1">
    <citation type="journal article" date="2014" name="Front. Microbiol.">
        <title>High frequency of phylogenetically diverse reductive dehalogenase-homologous genes in deep subseafloor sedimentary metagenomes.</title>
        <authorList>
            <person name="Kawai M."/>
            <person name="Futagami T."/>
            <person name="Toyoda A."/>
            <person name="Takaki Y."/>
            <person name="Nishi S."/>
            <person name="Hori S."/>
            <person name="Arai W."/>
            <person name="Tsubouchi T."/>
            <person name="Morono Y."/>
            <person name="Uchiyama I."/>
            <person name="Ito T."/>
            <person name="Fujiyama A."/>
            <person name="Inagaki F."/>
            <person name="Takami H."/>
        </authorList>
    </citation>
    <scope>NUCLEOTIDE SEQUENCE</scope>
    <source>
        <strain evidence="2">Expedition CK06-06</strain>
    </source>
</reference>